<protein>
    <submittedName>
        <fullName evidence="1">Uncharacterized protein</fullName>
    </submittedName>
</protein>
<dbReference type="OrthoDB" id="3786665at2"/>
<dbReference type="RefSeq" id="WP_123223724.1">
    <property type="nucleotide sequence ID" value="NZ_RJSF01000040.1"/>
</dbReference>
<comment type="caution">
    <text evidence="1">The sequence shown here is derived from an EMBL/GenBank/DDBJ whole genome shotgun (WGS) entry which is preliminary data.</text>
</comment>
<evidence type="ECO:0000313" key="2">
    <source>
        <dbReference type="Proteomes" id="UP000279994"/>
    </source>
</evidence>
<dbReference type="Proteomes" id="UP000279994">
    <property type="component" value="Unassembled WGS sequence"/>
</dbReference>
<dbReference type="EMBL" id="RJSF01000040">
    <property type="protein sequence ID" value="RNM14316.1"/>
    <property type="molecule type" value="Genomic_DNA"/>
</dbReference>
<reference evidence="1 2" key="1">
    <citation type="submission" date="2018-11" db="EMBL/GenBank/DDBJ databases">
        <authorList>
            <person name="Li F."/>
        </authorList>
    </citation>
    <scope>NUCLEOTIDE SEQUENCE [LARGE SCALE GENOMIC DNA]</scope>
    <source>
        <strain evidence="1 2">Gsoil 818</strain>
    </source>
</reference>
<keyword evidence="2" id="KW-1185">Reference proteome</keyword>
<accession>A0A3N0GQ27</accession>
<gene>
    <name evidence="1" type="ORF">EFL26_15505</name>
</gene>
<proteinExistence type="predicted"/>
<sequence length="149" mass="16061">MDPAPLPFGERDPDPELGVPVPFACTTSYAEAARAAPSIRQLDHRRVTQCALSRVCGVCGSPLGRPIAFVGSPAEADRNAFHFPPCHLECAQALLDAVAPVDVAVLGQPETVDAWVLTTTAAFEYVRPSLEDADRRPTFEPYEVLTSTR</sequence>
<evidence type="ECO:0000313" key="1">
    <source>
        <dbReference type="EMBL" id="RNM14316.1"/>
    </source>
</evidence>
<dbReference type="AlphaFoldDB" id="A0A3N0GQ27"/>
<organism evidence="1 2">
    <name type="scientific">Nocardioides pocheonensis</name>
    <dbReference type="NCBI Taxonomy" id="661485"/>
    <lineage>
        <taxon>Bacteria</taxon>
        <taxon>Bacillati</taxon>
        <taxon>Actinomycetota</taxon>
        <taxon>Actinomycetes</taxon>
        <taxon>Propionibacteriales</taxon>
        <taxon>Nocardioidaceae</taxon>
        <taxon>Nocardioides</taxon>
    </lineage>
</organism>
<name>A0A3N0GQ27_9ACTN</name>